<dbReference type="Proteomes" id="UP000199001">
    <property type="component" value="Unassembled WGS sequence"/>
</dbReference>
<evidence type="ECO:0000259" key="1">
    <source>
        <dbReference type="PROSITE" id="PS50089"/>
    </source>
</evidence>
<dbReference type="Gene3D" id="2.60.60.30">
    <property type="entry name" value="sav2460 like domains"/>
    <property type="match status" value="1"/>
</dbReference>
<dbReference type="CDD" id="cd06974">
    <property type="entry name" value="TerD_like"/>
    <property type="match status" value="1"/>
</dbReference>
<gene>
    <name evidence="2" type="ORF">GA0070606_5273</name>
</gene>
<name>A0A1C6VUQ0_9ACTN</name>
<accession>A0A1C6VUQ0</accession>
<dbReference type="EMBL" id="FMHZ01000002">
    <property type="protein sequence ID" value="SCL70043.1"/>
    <property type="molecule type" value="Genomic_DNA"/>
</dbReference>
<dbReference type="InterPro" id="IPR001841">
    <property type="entry name" value="Znf_RING"/>
</dbReference>
<proteinExistence type="predicted"/>
<dbReference type="PANTHER" id="PTHR32097">
    <property type="entry name" value="CAMP-BINDING PROTEIN 1-RELATED"/>
    <property type="match status" value="1"/>
</dbReference>
<dbReference type="PROSITE" id="PS50089">
    <property type="entry name" value="ZF_RING_2"/>
    <property type="match status" value="1"/>
</dbReference>
<dbReference type="STRING" id="47855.GA0070606_5273"/>
<organism evidence="2 3">
    <name type="scientific">Micromonospora citrea</name>
    <dbReference type="NCBI Taxonomy" id="47855"/>
    <lineage>
        <taxon>Bacteria</taxon>
        <taxon>Bacillati</taxon>
        <taxon>Actinomycetota</taxon>
        <taxon>Actinomycetes</taxon>
        <taxon>Micromonosporales</taxon>
        <taxon>Micromonosporaceae</taxon>
        <taxon>Micromonospora</taxon>
    </lineage>
</organism>
<dbReference type="InterPro" id="IPR003325">
    <property type="entry name" value="TerD"/>
</dbReference>
<dbReference type="SUPFAM" id="SSF57850">
    <property type="entry name" value="RING/U-box"/>
    <property type="match status" value="1"/>
</dbReference>
<dbReference type="AlphaFoldDB" id="A0A1C6VUQ0"/>
<sequence>MATQLTVQAAGAAVHPLAVTLVRRSGLVAAGLLGGGRKAKRAGRRPAAVDTGLRALEADALALGWQVGPRLRAALAGLPADRLAVTGLALLAVLESAVGAHTPHVPLFRDFPRRVPADTDELYVRRVFTLLLQEPAQPCVLCGRVGTVGPVSPCAHLVCTACWDDGYTGCPLCHRRLTGDGPFLSPAARPHGGPVLPMPRRAAVLELAGDVERAAHETLAALLARRTPLSPVDRADLAVLLDRVGTADPAWLPDIPVRETRALVLARLLAGPLTAARTTELLDRHVTSATDALRLLYALHGGDPGLVAPPKRHRSLPRPLRRALLARLDALDPGLLVDDLLRHRSRWLHAAEPLHPFERPDRHPRAAAAFAVLRGTPVDDATALGRLLRAAAATHAPLLRIEDGRLRAASWGTRVEEALRAGDAPTAVRLLAGRPGELLRRVVALAARVDDPRHLLDTVAAVAGAVAPGVLVAAVGAVRAATWPAVSRLYFPRGGRARLWAEPDRRPRLPADLGGALDEVLTGELRRRAGLLPGVEVAVVDAGLADLTAPFAERTASAALVRLPRGSSQPLPPGRRVRLFLHWTEPTGTRVDLDLSVAMVADDGRFAGWCDYTRLRFHDAAVHSGDLTSAPAPLGASEFVDLDVAALRGRGIRYVAMVVFSYNNVPFDAMTDAFAGLLGDPGRGGPFEPKAVEQRFDLTGQVKAATPLVVDLHLGTLRWIDATMTGTGSYHSVARYSRTLARLSAAADGHFAAGRRVSLWELACWHAAARAGTVVVRHRDGATSAYRREPGEGDAAFAGRLVALGPTDPRDVPTAAPAFAALVRGDLPLAEGAQAYALYRGDLDGDRVRLLDAADLIAGLAPGG</sequence>
<keyword evidence="3" id="KW-1185">Reference proteome</keyword>
<dbReference type="Pfam" id="PF14447">
    <property type="entry name" value="Prok-RING_4"/>
    <property type="match status" value="1"/>
</dbReference>
<dbReference type="NCBIfam" id="NF041916">
    <property type="entry name" value="RING_SCO0854"/>
    <property type="match status" value="1"/>
</dbReference>
<evidence type="ECO:0000313" key="3">
    <source>
        <dbReference type="Proteomes" id="UP000199001"/>
    </source>
</evidence>
<dbReference type="RefSeq" id="WP_218106054.1">
    <property type="nucleotide sequence ID" value="NZ_FMHZ01000002.1"/>
</dbReference>
<evidence type="ECO:0000313" key="2">
    <source>
        <dbReference type="EMBL" id="SCL70043.1"/>
    </source>
</evidence>
<dbReference type="InterPro" id="IPR051324">
    <property type="entry name" value="Stress/Tellurium_Resist"/>
</dbReference>
<feature type="domain" description="RING-type" evidence="1">
    <location>
        <begin position="139"/>
        <end position="174"/>
    </location>
</feature>
<reference evidence="3" key="1">
    <citation type="submission" date="2016-06" db="EMBL/GenBank/DDBJ databases">
        <authorList>
            <person name="Varghese N."/>
            <person name="Submissions Spin"/>
        </authorList>
    </citation>
    <scope>NUCLEOTIDE SEQUENCE [LARGE SCALE GENOMIC DNA]</scope>
    <source>
        <strain evidence="3">DSM 43903</strain>
    </source>
</reference>
<dbReference type="PANTHER" id="PTHR32097:SF18">
    <property type="entry name" value="RING-TYPE DOMAIN-CONTAINING PROTEIN"/>
    <property type="match status" value="1"/>
</dbReference>
<protein>
    <submittedName>
        <fullName evidence="2">RING finger family protein 4</fullName>
    </submittedName>
</protein>